<dbReference type="GO" id="GO:0006529">
    <property type="term" value="P:asparagine biosynthetic process"/>
    <property type="evidence" value="ECO:0007669"/>
    <property type="project" value="UniProtKB-KW"/>
</dbReference>
<feature type="active site" description="For GATase activity" evidence="8">
    <location>
        <position position="2"/>
    </location>
</feature>
<comment type="similarity">
    <text evidence="2">Belongs to the asparagine synthetase family.</text>
</comment>
<dbReference type="GO" id="GO:0004066">
    <property type="term" value="F:asparagine synthase (glutamine-hydrolyzing) activity"/>
    <property type="evidence" value="ECO:0007669"/>
    <property type="project" value="UniProtKB-EC"/>
</dbReference>
<dbReference type="InterPro" id="IPR001962">
    <property type="entry name" value="Asn_synthase"/>
</dbReference>
<dbReference type="PANTHER" id="PTHR43284">
    <property type="entry name" value="ASPARAGINE SYNTHETASE (GLUTAMINE-HYDROLYZING)"/>
    <property type="match status" value="1"/>
</dbReference>
<feature type="binding site" evidence="9">
    <location>
        <begin position="366"/>
        <end position="367"/>
    </location>
    <ligand>
        <name>ATP</name>
        <dbReference type="ChEBI" id="CHEBI:30616"/>
    </ligand>
</feature>
<keyword evidence="4 9" id="KW-0547">Nucleotide-binding</keyword>
<evidence type="ECO:0000256" key="3">
    <source>
        <dbReference type="ARBA" id="ARBA00012737"/>
    </source>
</evidence>
<dbReference type="CDD" id="cd00712">
    <property type="entry name" value="AsnB"/>
    <property type="match status" value="1"/>
</dbReference>
<keyword evidence="8" id="KW-0061">Asparagine biosynthesis</keyword>
<name>A0A2M9G1B7_9PROT</name>
<gene>
    <name evidence="11" type="primary">asnB</name>
    <name evidence="11" type="ORF">CVT23_10600</name>
</gene>
<evidence type="ECO:0000256" key="1">
    <source>
        <dbReference type="ARBA" id="ARBA00005187"/>
    </source>
</evidence>
<dbReference type="SUPFAM" id="SSF56235">
    <property type="entry name" value="N-terminal nucleophile aminohydrolases (Ntn hydrolases)"/>
    <property type="match status" value="1"/>
</dbReference>
<evidence type="ECO:0000313" key="12">
    <source>
        <dbReference type="Proteomes" id="UP000229498"/>
    </source>
</evidence>
<evidence type="ECO:0000256" key="7">
    <source>
        <dbReference type="ARBA" id="ARBA00048741"/>
    </source>
</evidence>
<evidence type="ECO:0000256" key="6">
    <source>
        <dbReference type="ARBA" id="ARBA00022962"/>
    </source>
</evidence>
<sequence length="607" mass="68534">MCGIAGHIGPVAPPPPRIQAAFRALHRRGPDARGLFQTHEGAAAVTLLHTRLAIIDLDRRSNQPFRRGGLTLVFNGEIYNHVELRRELEALGARFVTRSDTEVLLEAYRRWGEGCVDRLEGMWAFAIHDADRHRLFVSRDPFGEKPLLWRNGPDGFHFASEIAGLAALSGERPEVERETVRRFLVNGYKSLYKSDALFHRGVKELPPGCNLTVGGNGDVEIARYWRPRYTPDAALTFAEAVEGVRHHLSESMRLRLRADVPIAFCLSGGVDSAALASFAAKHHGADVATFSIIDPDPRYDESGNIRATVDDLGCRHREIRLSQSSDLDRFAELVGYHGKPVATASYYVHSLLSEAMREQGFKVAVSGTGADELVTGYYDHFNLHLHAMRNHPDRAARLQDWQTHLAPIVRNPHLQNPGLYDADPDFRGHIYLNADVFSDYLTEPFREDFTEEPLSGDLLRNRMLNELCVEAVPIIVREDDLNSMRSSIENRSPYLDRALCDFAYTIPPEHLIRDGYAKAPLREAAKDVLNDTVRLDRHKKGFNAAFRSLFDLDTPKTRERILDDGPIFDIVRREKVEEAMGRAELPNSFSKFLFSFVSAKLFMEQWA</sequence>
<accession>A0A2M9G1B7</accession>
<dbReference type="Gene3D" id="3.40.50.620">
    <property type="entry name" value="HUPs"/>
    <property type="match status" value="1"/>
</dbReference>
<dbReference type="Pfam" id="PF00733">
    <property type="entry name" value="Asn_synthase"/>
    <property type="match status" value="1"/>
</dbReference>
<dbReference type="Proteomes" id="UP000229498">
    <property type="component" value="Unassembled WGS sequence"/>
</dbReference>
<feature type="domain" description="Glutamine amidotransferase type-2" evidence="10">
    <location>
        <begin position="2"/>
        <end position="216"/>
    </location>
</feature>
<dbReference type="PANTHER" id="PTHR43284:SF1">
    <property type="entry name" value="ASPARAGINE SYNTHETASE"/>
    <property type="match status" value="1"/>
</dbReference>
<keyword evidence="8" id="KW-0028">Amino-acid biosynthesis</keyword>
<dbReference type="InterPro" id="IPR033738">
    <property type="entry name" value="AsnB_N"/>
</dbReference>
<comment type="catalytic activity">
    <reaction evidence="7">
        <text>L-aspartate + L-glutamine + ATP + H2O = L-asparagine + L-glutamate + AMP + diphosphate + H(+)</text>
        <dbReference type="Rhea" id="RHEA:12228"/>
        <dbReference type="ChEBI" id="CHEBI:15377"/>
        <dbReference type="ChEBI" id="CHEBI:15378"/>
        <dbReference type="ChEBI" id="CHEBI:29985"/>
        <dbReference type="ChEBI" id="CHEBI:29991"/>
        <dbReference type="ChEBI" id="CHEBI:30616"/>
        <dbReference type="ChEBI" id="CHEBI:33019"/>
        <dbReference type="ChEBI" id="CHEBI:58048"/>
        <dbReference type="ChEBI" id="CHEBI:58359"/>
        <dbReference type="ChEBI" id="CHEBI:456215"/>
        <dbReference type="EC" id="6.3.5.4"/>
    </reaction>
</comment>
<dbReference type="InterPro" id="IPR017932">
    <property type="entry name" value="GATase_2_dom"/>
</dbReference>
<dbReference type="PROSITE" id="PS51278">
    <property type="entry name" value="GATASE_TYPE_2"/>
    <property type="match status" value="1"/>
</dbReference>
<dbReference type="InterPro" id="IPR006426">
    <property type="entry name" value="Asn_synth_AEB"/>
</dbReference>
<feature type="binding site" evidence="9">
    <location>
        <position position="292"/>
    </location>
    <ligand>
        <name>ATP</name>
        <dbReference type="ChEBI" id="CHEBI:30616"/>
    </ligand>
</feature>
<evidence type="ECO:0000256" key="2">
    <source>
        <dbReference type="ARBA" id="ARBA00005752"/>
    </source>
</evidence>
<dbReference type="EC" id="6.3.5.4" evidence="3"/>
<comment type="caution">
    <text evidence="11">The sequence shown here is derived from an EMBL/GenBank/DDBJ whole genome shotgun (WGS) entry which is preliminary data.</text>
</comment>
<dbReference type="GO" id="GO:0005524">
    <property type="term" value="F:ATP binding"/>
    <property type="evidence" value="ECO:0007669"/>
    <property type="project" value="UniProtKB-KW"/>
</dbReference>
<dbReference type="InterPro" id="IPR051786">
    <property type="entry name" value="ASN_synthetase/amidase"/>
</dbReference>
<dbReference type="OrthoDB" id="9763290at2"/>
<keyword evidence="12" id="KW-1185">Reference proteome</keyword>
<dbReference type="CDD" id="cd01991">
    <property type="entry name" value="Asn_synthase_B_C"/>
    <property type="match status" value="1"/>
</dbReference>
<dbReference type="AlphaFoldDB" id="A0A2M9G1B7"/>
<dbReference type="InterPro" id="IPR029055">
    <property type="entry name" value="Ntn_hydrolases_N"/>
</dbReference>
<protein>
    <recommendedName>
        <fullName evidence="3">asparagine synthase (glutamine-hydrolyzing)</fullName>
        <ecNumber evidence="3">6.3.5.4</ecNumber>
    </recommendedName>
</protein>
<dbReference type="EMBL" id="PHIG01000032">
    <property type="protein sequence ID" value="PJK29505.1"/>
    <property type="molecule type" value="Genomic_DNA"/>
</dbReference>
<dbReference type="Pfam" id="PF13522">
    <property type="entry name" value="GATase_6"/>
    <property type="match status" value="1"/>
</dbReference>
<evidence type="ECO:0000256" key="5">
    <source>
        <dbReference type="ARBA" id="ARBA00022840"/>
    </source>
</evidence>
<comment type="pathway">
    <text evidence="1">Amino-acid biosynthesis; L-asparagine biosynthesis; L-asparagine from L-aspartate (L-Gln route): step 1/1.</text>
</comment>
<dbReference type="PIRSF" id="PIRSF001589">
    <property type="entry name" value="Asn_synthetase_glu-h"/>
    <property type="match status" value="1"/>
</dbReference>
<dbReference type="SUPFAM" id="SSF52402">
    <property type="entry name" value="Adenine nucleotide alpha hydrolases-like"/>
    <property type="match status" value="1"/>
</dbReference>
<evidence type="ECO:0000259" key="10">
    <source>
        <dbReference type="PROSITE" id="PS51278"/>
    </source>
</evidence>
<organism evidence="11 12">
    <name type="scientific">Minwuia thermotolerans</name>
    <dbReference type="NCBI Taxonomy" id="2056226"/>
    <lineage>
        <taxon>Bacteria</taxon>
        <taxon>Pseudomonadati</taxon>
        <taxon>Pseudomonadota</taxon>
        <taxon>Alphaproteobacteria</taxon>
        <taxon>Minwuiales</taxon>
        <taxon>Minwuiaceae</taxon>
        <taxon>Minwuia</taxon>
    </lineage>
</organism>
<reference evidence="11 12" key="1">
    <citation type="submission" date="2017-11" db="EMBL/GenBank/DDBJ databases">
        <title>Draft genome sequence of Rhizobiales bacterium SY3-13.</title>
        <authorList>
            <person name="Sun C."/>
        </authorList>
    </citation>
    <scope>NUCLEOTIDE SEQUENCE [LARGE SCALE GENOMIC DNA]</scope>
    <source>
        <strain evidence="11 12">SY3-13</strain>
    </source>
</reference>
<evidence type="ECO:0000256" key="4">
    <source>
        <dbReference type="ARBA" id="ARBA00022741"/>
    </source>
</evidence>
<dbReference type="RefSeq" id="WP_109793529.1">
    <property type="nucleotide sequence ID" value="NZ_PHIG01000032.1"/>
</dbReference>
<dbReference type="InterPro" id="IPR014729">
    <property type="entry name" value="Rossmann-like_a/b/a_fold"/>
</dbReference>
<evidence type="ECO:0000256" key="9">
    <source>
        <dbReference type="PIRSR" id="PIRSR001589-2"/>
    </source>
</evidence>
<evidence type="ECO:0000313" key="11">
    <source>
        <dbReference type="EMBL" id="PJK29505.1"/>
    </source>
</evidence>
<proteinExistence type="inferred from homology"/>
<dbReference type="Gene3D" id="3.60.20.10">
    <property type="entry name" value="Glutamine Phosphoribosylpyrophosphate, subunit 1, domain 1"/>
    <property type="match status" value="1"/>
</dbReference>
<keyword evidence="6 8" id="KW-0315">Glutamine amidotransferase</keyword>
<dbReference type="NCBIfam" id="TIGR01536">
    <property type="entry name" value="asn_synth_AEB"/>
    <property type="match status" value="1"/>
</dbReference>
<keyword evidence="5 9" id="KW-0067">ATP-binding</keyword>
<evidence type="ECO:0000256" key="8">
    <source>
        <dbReference type="PIRSR" id="PIRSR001589-1"/>
    </source>
</evidence>
<feature type="binding site" evidence="9">
    <location>
        <position position="100"/>
    </location>
    <ligand>
        <name>L-glutamine</name>
        <dbReference type="ChEBI" id="CHEBI:58359"/>
    </ligand>
</feature>